<organism evidence="4 5">
    <name type="scientific">Phascolarctos cinereus</name>
    <name type="common">Koala</name>
    <dbReference type="NCBI Taxonomy" id="38626"/>
    <lineage>
        <taxon>Eukaryota</taxon>
        <taxon>Metazoa</taxon>
        <taxon>Chordata</taxon>
        <taxon>Craniata</taxon>
        <taxon>Vertebrata</taxon>
        <taxon>Euteleostomi</taxon>
        <taxon>Mammalia</taxon>
        <taxon>Metatheria</taxon>
        <taxon>Diprotodontia</taxon>
        <taxon>Phascolarctidae</taxon>
        <taxon>Phascolarctos</taxon>
    </lineage>
</organism>
<dbReference type="SMART" id="SM01175">
    <property type="entry name" value="DUF4206"/>
    <property type="match status" value="1"/>
</dbReference>
<dbReference type="GO" id="GO:1901981">
    <property type="term" value="F:phosphatidylinositol phosphate binding"/>
    <property type="evidence" value="ECO:0007669"/>
    <property type="project" value="TreeGrafter"/>
</dbReference>
<dbReference type="GO" id="GO:0097352">
    <property type="term" value="P:autophagosome maturation"/>
    <property type="evidence" value="ECO:0007669"/>
    <property type="project" value="TreeGrafter"/>
</dbReference>
<dbReference type="Pfam" id="PF13901">
    <property type="entry name" value="RH_dom"/>
    <property type="match status" value="1"/>
</dbReference>
<feature type="region of interest" description="Disordered" evidence="2">
    <location>
        <begin position="125"/>
        <end position="165"/>
    </location>
</feature>
<dbReference type="InterPro" id="IPR052428">
    <property type="entry name" value="Autophagy_HostDef_Reg"/>
</dbReference>
<name>A0A6P5KVX3_PHACI</name>
<sequence>MGEGRGSPRVVKRENNQDFPSMSSLESLPLATYSQVTNQMKPPSLISRNQLICMESVNSEHIPLSHAPSRTSCLAPVTQVSLQSDQLSRSVIAGHDGSMRSHPNGMEAIREILLSVLNLSALKPPSRPGKMVSQAAGWWESPGESWKGSSDESEDTEEGLSQSSTALPLSQVDIRFTRHKAAWINLPQCAVSAEEQLPDSSTPVPVCENNKAHFKTSHRPFPLGCSPTPPGDSLTATLLLGDSIATKGSSHTCSEETDVPLSLSSSEQPVKLPESLSPSAILTRSKIPAPSPFPVNGSASHRPLKLMTPTEEGTIPASRKALPLNSFSPEMMMLPADVEKENAHFYVADIIISAMETMKYNLLNQPPGESGEGLEMSGSLGSDQTDFERGFYIPEKQKSSSATSSDSGYEGCSALQVNPVVETSIHQNSPKELCECDSDDFVIVELEDFDKIAETCACFHDLNKRCVDELGFNSAELIAKDLYRSFCRRSRLAEVDFHLTGSHKADGSVAVNEDSLQKDFESSLEIVKEIKFKSRIRRTKDWAPPRFEIIFNVHPPLKRDLVVSAQNFCCAGCGTPIEQKYVKKLRYCDYLGKYFCDCCHSYEESYIPARILMKWDFHKYYVSKFSKHLLDSIWHQPLFNLLYISQNLYSKVKELNRVREIQEKLVQIKKLLKTCRFAERILKDFEQVPGHLTNELHLFSLDDLVKIKKGQLAAVLRGLLKASLVHVDSCELCQGKGFICEFCQSTAVIFPFQTSTCKRCPACKACFHKQCFRSGDCPKCLRIQTRKKLLQSLPSVTT</sequence>
<dbReference type="InParanoid" id="A0A6P5KVX3"/>
<gene>
    <name evidence="5" type="primary">RUBCNL</name>
</gene>
<dbReference type="AlphaFoldDB" id="A0A6P5KVX3"/>
<evidence type="ECO:0000313" key="4">
    <source>
        <dbReference type="Proteomes" id="UP000515140"/>
    </source>
</evidence>
<dbReference type="KEGG" id="pcw:110213402"/>
<reference evidence="5" key="1">
    <citation type="submission" date="2025-08" db="UniProtKB">
        <authorList>
            <consortium name="RefSeq"/>
        </authorList>
    </citation>
    <scope>IDENTIFICATION</scope>
    <source>
        <tissue evidence="5">Spleen</tissue>
    </source>
</reference>
<dbReference type="GeneID" id="110213402"/>
<evidence type="ECO:0000313" key="5">
    <source>
        <dbReference type="RefSeq" id="XP_020849402.1"/>
    </source>
</evidence>
<protein>
    <submittedName>
        <fullName evidence="5">Protein RUBCNL-like isoform X1</fullName>
    </submittedName>
</protein>
<accession>A0A6P5KVX3</accession>
<dbReference type="CTD" id="80183"/>
<dbReference type="GO" id="GO:0061909">
    <property type="term" value="P:autophagosome-lysosome fusion"/>
    <property type="evidence" value="ECO:0007669"/>
    <property type="project" value="TreeGrafter"/>
</dbReference>
<dbReference type="PANTHER" id="PTHR45971:SF2">
    <property type="entry name" value="PROTEIN ASSOCIATED WITH UVRAG AS AUTOPHAGY ENHANCER"/>
    <property type="match status" value="1"/>
</dbReference>
<feature type="region of interest" description="Disordered" evidence="2">
    <location>
        <begin position="1"/>
        <end position="23"/>
    </location>
</feature>
<evidence type="ECO:0000256" key="1">
    <source>
        <dbReference type="ARBA" id="ARBA00023006"/>
    </source>
</evidence>
<dbReference type="InterPro" id="IPR048569">
    <property type="entry name" value="RUBC_PIKBD"/>
</dbReference>
<dbReference type="InterPro" id="IPR025258">
    <property type="entry name" value="RH_dom"/>
</dbReference>
<dbReference type="FunCoup" id="A0A6P5KVX3">
    <property type="interactions" value="529"/>
</dbReference>
<evidence type="ECO:0000256" key="2">
    <source>
        <dbReference type="SAM" id="MobiDB-lite"/>
    </source>
</evidence>
<proteinExistence type="predicted"/>
<dbReference type="GO" id="GO:0000421">
    <property type="term" value="C:autophagosome membrane"/>
    <property type="evidence" value="ECO:0007669"/>
    <property type="project" value="TreeGrafter"/>
</dbReference>
<dbReference type="PANTHER" id="PTHR45971">
    <property type="entry name" value="PHOX (PX) DOMAIN-CONTAINING PROTEIN"/>
    <property type="match status" value="1"/>
</dbReference>
<dbReference type="RefSeq" id="XP_020849402.1">
    <property type="nucleotide sequence ID" value="XM_020993743.1"/>
</dbReference>
<keyword evidence="1" id="KW-0072">Autophagy</keyword>
<keyword evidence="4" id="KW-1185">Reference proteome</keyword>
<dbReference type="Proteomes" id="UP000515140">
    <property type="component" value="Unplaced"/>
</dbReference>
<feature type="region of interest" description="Disordered" evidence="2">
    <location>
        <begin position="247"/>
        <end position="274"/>
    </location>
</feature>
<dbReference type="GO" id="GO:0061910">
    <property type="term" value="P:autophagosome-endosome fusion"/>
    <property type="evidence" value="ECO:0007669"/>
    <property type="project" value="TreeGrafter"/>
</dbReference>
<dbReference type="Pfam" id="PF21054">
    <property type="entry name" value="RUBC_PIKBD"/>
    <property type="match status" value="1"/>
</dbReference>
<feature type="domain" description="Rubicon Homology" evidence="3">
    <location>
        <begin position="586"/>
        <end position="787"/>
    </location>
</feature>
<evidence type="ECO:0000259" key="3">
    <source>
        <dbReference type="SMART" id="SM01175"/>
    </source>
</evidence>